<dbReference type="PANTHER" id="PTHR14465:SF0">
    <property type="entry name" value="IQ DOMAIN-CONTAINING PROTEIN H"/>
    <property type="match status" value="1"/>
</dbReference>
<gene>
    <name evidence="3" type="ordered locus">Runsl_5621</name>
</gene>
<dbReference type="PANTHER" id="PTHR14465">
    <property type="entry name" value="IQ DOMAIN-CONTAINING PROTEIN H"/>
    <property type="match status" value="1"/>
</dbReference>
<dbReference type="InterPro" id="IPR056855">
    <property type="entry name" value="ATP-grasp_IQCH"/>
</dbReference>
<dbReference type="Pfam" id="PF18105">
    <property type="entry name" value="PGM1_C"/>
    <property type="match status" value="1"/>
</dbReference>
<dbReference type="InterPro" id="IPR011761">
    <property type="entry name" value="ATP-grasp"/>
</dbReference>
<evidence type="ECO:0000259" key="2">
    <source>
        <dbReference type="PROSITE" id="PS50975"/>
    </source>
</evidence>
<dbReference type="InterPro" id="IPR041356">
    <property type="entry name" value="PGM1_C"/>
</dbReference>
<dbReference type="RefSeq" id="WP_013931177.1">
    <property type="nucleotide sequence ID" value="NC_015703.1"/>
</dbReference>
<dbReference type="GO" id="GO:0046872">
    <property type="term" value="F:metal ion binding"/>
    <property type="evidence" value="ECO:0007669"/>
    <property type="project" value="InterPro"/>
</dbReference>
<dbReference type="InterPro" id="IPR038752">
    <property type="entry name" value="IQCH"/>
</dbReference>
<evidence type="ECO:0000313" key="4">
    <source>
        <dbReference type="Proteomes" id="UP000000493"/>
    </source>
</evidence>
<dbReference type="Pfam" id="PF24923">
    <property type="entry name" value="ATP-grasp_IQCH"/>
    <property type="match status" value="2"/>
</dbReference>
<name>A0A7U4E8P1_RUNSL</name>
<dbReference type="Proteomes" id="UP000000493">
    <property type="component" value="Chromosome"/>
</dbReference>
<keyword evidence="1" id="KW-0067">ATP-binding</keyword>
<sequence length="521" mass="57727">MNDLPNLNAALSSFEWPPAGSPEELNRYEALQAGLAPLFEKTFPDVLAPKTVIVMPGTTLDEEMLGVLEGELHYEERMLSMLMLLRMPRTHVIYITSIPLDPVIVDYYLHLLPGITGWHARKRLTLLSCYDLSPKSLTQKVLDRPRLIERIKSHILPTHPAHLACYNVTPLERSLAVRLGIPIYGCDPSLLSLGTKSGSRAIFQKAGIPLPAGFEQVKNRQEIVEALTALKTAQPTLRKAVVKMNEGFGGEGNALFSFEGAPEDAHLAKWIEEQLPRRLKMAAPGLLYETFLRKFEEMQGIVEVFLDGDLKTSPSVQCRISPLGQVEIISTHDQVLGGDSGQLFIGACFPASAEYSREIGAMGHKIAEEMARRGVIGRFAIDFISVKEAEEWKHYAIEINLRKGGTTHPYLMLQFLTNGHYDADQGHFLTANGLRRYYFASDSLKSDAYRGTTPQDLLEIAIFHGLHFDGTTQEGVMFHMIGALSEFGKLGVVCIGSSAERALELYQTTVEVLDTELGASC</sequence>
<dbReference type="AlphaFoldDB" id="A0A7U4E8P1"/>
<keyword evidence="1" id="KW-0547">Nucleotide-binding</keyword>
<keyword evidence="4" id="KW-1185">Reference proteome</keyword>
<dbReference type="GO" id="GO:0005524">
    <property type="term" value="F:ATP binding"/>
    <property type="evidence" value="ECO:0007669"/>
    <property type="project" value="UniProtKB-UniRule"/>
</dbReference>
<dbReference type="SUPFAM" id="SSF56059">
    <property type="entry name" value="Glutathione synthetase ATP-binding domain-like"/>
    <property type="match status" value="1"/>
</dbReference>
<protein>
    <recommendedName>
        <fullName evidence="2">ATP-grasp domain-containing protein</fullName>
    </recommendedName>
</protein>
<proteinExistence type="predicted"/>
<accession>A0A7U4E8P1</accession>
<organism evidence="3 4">
    <name type="scientific">Runella slithyformis (strain ATCC 29530 / DSM 19594 / LMG 11500 / NCIMB 11436 / LSU 4)</name>
    <dbReference type="NCBI Taxonomy" id="761193"/>
    <lineage>
        <taxon>Bacteria</taxon>
        <taxon>Pseudomonadati</taxon>
        <taxon>Bacteroidota</taxon>
        <taxon>Cytophagia</taxon>
        <taxon>Cytophagales</taxon>
        <taxon>Spirosomataceae</taxon>
        <taxon>Runella</taxon>
    </lineage>
</organism>
<dbReference type="KEGG" id="rsi:Runsl_5621"/>
<evidence type="ECO:0000256" key="1">
    <source>
        <dbReference type="PROSITE-ProRule" id="PRU00409"/>
    </source>
</evidence>
<dbReference type="PROSITE" id="PS50975">
    <property type="entry name" value="ATP_GRASP"/>
    <property type="match status" value="1"/>
</dbReference>
<reference evidence="4" key="1">
    <citation type="submission" date="2011-06" db="EMBL/GenBank/DDBJ databases">
        <title>The complete genome of chromosome of Runella slithyformis DSM 19594.</title>
        <authorList>
            <consortium name="US DOE Joint Genome Institute (JGI-PGF)"/>
            <person name="Lucas S."/>
            <person name="Han J."/>
            <person name="Lapidus A."/>
            <person name="Bruce D."/>
            <person name="Goodwin L."/>
            <person name="Pitluck S."/>
            <person name="Peters L."/>
            <person name="Kyrpides N."/>
            <person name="Mavromatis K."/>
            <person name="Ivanova N."/>
            <person name="Ovchinnikova G."/>
            <person name="Zhang X."/>
            <person name="Misra M."/>
            <person name="Detter J.C."/>
            <person name="Tapia R."/>
            <person name="Han C."/>
            <person name="Land M."/>
            <person name="Hauser L."/>
            <person name="Markowitz V."/>
            <person name="Cheng J.-F."/>
            <person name="Hugenholtz P."/>
            <person name="Woyke T."/>
            <person name="Wu D."/>
            <person name="Tindall B."/>
            <person name="Faehrich R."/>
            <person name="Brambilla E."/>
            <person name="Klenk H.-P."/>
            <person name="Eisen J.A."/>
        </authorList>
    </citation>
    <scope>NUCLEOTIDE SEQUENCE [LARGE SCALE GENOMIC DNA]</scope>
    <source>
        <strain evidence="4">ATCC 29530 / DSM 19594 / LMG 11500 / NCIMB 11436 / LSU 4</strain>
    </source>
</reference>
<feature type="domain" description="ATP-grasp" evidence="2">
    <location>
        <begin position="200"/>
        <end position="432"/>
    </location>
</feature>
<reference evidence="3 4" key="2">
    <citation type="journal article" date="2012" name="Stand. Genomic Sci.">
        <title>Complete genome sequence of the aquatic bacterium Runella slithyformis type strain (LSU 4(T)).</title>
        <authorList>
            <person name="Copeland A."/>
            <person name="Zhang X."/>
            <person name="Misra M."/>
            <person name="Lapidus A."/>
            <person name="Nolan M."/>
            <person name="Lucas S."/>
            <person name="Deshpande S."/>
            <person name="Cheng J.F."/>
            <person name="Tapia R."/>
            <person name="Goodwin L.A."/>
            <person name="Pitluck S."/>
            <person name="Liolios K."/>
            <person name="Pagani I."/>
            <person name="Ivanova N."/>
            <person name="Mikhailova N."/>
            <person name="Pati A."/>
            <person name="Chen A."/>
            <person name="Palaniappan K."/>
            <person name="Land M."/>
            <person name="Hauser L."/>
            <person name="Pan C."/>
            <person name="Jeffries C.D."/>
            <person name="Detter J.C."/>
            <person name="Brambilla E.M."/>
            <person name="Rohde M."/>
            <person name="Djao O.D."/>
            <person name="Goker M."/>
            <person name="Sikorski J."/>
            <person name="Tindall B.J."/>
            <person name="Woyke T."/>
            <person name="Bristow J."/>
            <person name="Eisen J.A."/>
            <person name="Markowitz V."/>
            <person name="Hugenholtz P."/>
            <person name="Kyrpides N.C."/>
            <person name="Klenk H.P."/>
            <person name="Mavromatis K."/>
        </authorList>
    </citation>
    <scope>NUCLEOTIDE SEQUENCE [LARGE SCALE GENOMIC DNA]</scope>
    <source>
        <strain evidence="4">ATCC 29530 / DSM 19594 / LMG 11500 / NCIMB 11436 / LSU 4</strain>
    </source>
</reference>
<dbReference type="EMBL" id="CP002859">
    <property type="protein sequence ID" value="AEI51911.1"/>
    <property type="molecule type" value="Genomic_DNA"/>
</dbReference>
<evidence type="ECO:0000313" key="3">
    <source>
        <dbReference type="EMBL" id="AEI51911.1"/>
    </source>
</evidence>